<evidence type="ECO:0000256" key="2">
    <source>
        <dbReference type="ARBA" id="ARBA00008540"/>
    </source>
</evidence>
<feature type="compositionally biased region" description="Basic residues" evidence="9">
    <location>
        <begin position="514"/>
        <end position="524"/>
    </location>
</feature>
<feature type="transmembrane region" description="Helical" evidence="10">
    <location>
        <begin position="314"/>
        <end position="335"/>
    </location>
</feature>
<feature type="transmembrane region" description="Helical" evidence="10">
    <location>
        <begin position="406"/>
        <end position="425"/>
    </location>
</feature>
<evidence type="ECO:0000256" key="6">
    <source>
        <dbReference type="ARBA" id="ARBA00022970"/>
    </source>
</evidence>
<reference evidence="11 14" key="2">
    <citation type="submission" date="2020-08" db="EMBL/GenBank/DDBJ databases">
        <title>Sequencing the genomes of 1000 actinobacteria strains.</title>
        <authorList>
            <person name="Klenk H.-P."/>
        </authorList>
    </citation>
    <scope>NUCLEOTIDE SEQUENCE [LARGE SCALE GENOMIC DNA]</scope>
    <source>
        <strain evidence="11 14">DSM 22242</strain>
    </source>
</reference>
<feature type="transmembrane region" description="Helical" evidence="10">
    <location>
        <begin position="190"/>
        <end position="211"/>
    </location>
</feature>
<name>A0A3N0A8B9_9ACTN</name>
<dbReference type="Proteomes" id="UP000530850">
    <property type="component" value="Unassembled WGS sequence"/>
</dbReference>
<dbReference type="Pfam" id="PF05525">
    <property type="entry name" value="Branch_AA_trans"/>
    <property type="match status" value="1"/>
</dbReference>
<dbReference type="GeneID" id="93357516"/>
<feature type="transmembrane region" description="Helical" evidence="10">
    <location>
        <begin position="341"/>
        <end position="359"/>
    </location>
</feature>
<feature type="transmembrane region" description="Helical" evidence="10">
    <location>
        <begin position="81"/>
        <end position="98"/>
    </location>
</feature>
<evidence type="ECO:0000256" key="5">
    <source>
        <dbReference type="ARBA" id="ARBA00022692"/>
    </source>
</evidence>
<reference evidence="12 13" key="1">
    <citation type="submission" date="2019-04" db="EMBL/GenBank/DDBJ databases">
        <title>Microbes associate with the intestines of laboratory mice.</title>
        <authorList>
            <person name="Navarre W."/>
            <person name="Wong E."/>
            <person name="Huang K.C."/>
            <person name="Tropini C."/>
            <person name="Ng K."/>
            <person name="Yu B."/>
        </authorList>
    </citation>
    <scope>NUCLEOTIDE SEQUENCE [LARGE SCALE GENOMIC DNA]</scope>
    <source>
        <strain evidence="12 13">NM48_B13</strain>
    </source>
</reference>
<keyword evidence="7 10" id="KW-1133">Transmembrane helix</keyword>
<dbReference type="AlphaFoldDB" id="A0A3N0A8B9"/>
<evidence type="ECO:0000256" key="7">
    <source>
        <dbReference type="ARBA" id="ARBA00022989"/>
    </source>
</evidence>
<feature type="transmembrane region" description="Helical" evidence="10">
    <location>
        <begin position="371"/>
        <end position="394"/>
    </location>
</feature>
<dbReference type="Proteomes" id="UP000309454">
    <property type="component" value="Unassembled WGS sequence"/>
</dbReference>
<evidence type="ECO:0000256" key="8">
    <source>
        <dbReference type="ARBA" id="ARBA00023136"/>
    </source>
</evidence>
<keyword evidence="8 10" id="KW-0472">Membrane</keyword>
<dbReference type="GO" id="GO:0015190">
    <property type="term" value="F:L-leucine transmembrane transporter activity"/>
    <property type="evidence" value="ECO:0007669"/>
    <property type="project" value="TreeGrafter"/>
</dbReference>
<comment type="similarity">
    <text evidence="2">Belongs to the branched chain amino acid transporter family.</text>
</comment>
<evidence type="ECO:0000256" key="4">
    <source>
        <dbReference type="ARBA" id="ARBA00022475"/>
    </source>
</evidence>
<protein>
    <submittedName>
        <fullName evidence="12">Branched-chain amino acid transport system II carrier protein</fullName>
    </submittedName>
    <submittedName>
        <fullName evidence="11">LIVCS family branched-chain amino acid:cation transporter</fullName>
    </submittedName>
</protein>
<keyword evidence="13" id="KW-1185">Reference proteome</keyword>
<dbReference type="PANTHER" id="PTHR30588:SF0">
    <property type="entry name" value="BRANCHED-CHAIN AMINO ACID PERMEASE BRNQ"/>
    <property type="match status" value="1"/>
</dbReference>
<keyword evidence="6" id="KW-0029">Amino-acid transport</keyword>
<feature type="transmembrane region" description="Helical" evidence="10">
    <location>
        <begin position="41"/>
        <end position="61"/>
    </location>
</feature>
<keyword evidence="3" id="KW-0813">Transport</keyword>
<feature type="transmembrane region" description="Helical" evidence="10">
    <location>
        <begin position="118"/>
        <end position="137"/>
    </location>
</feature>
<comment type="subcellular location">
    <subcellularLocation>
        <location evidence="1">Cell membrane</location>
        <topology evidence="1">Multi-pass membrane protein</topology>
    </subcellularLocation>
</comment>
<gene>
    <name evidence="12" type="primary">brnQ</name>
    <name evidence="12" type="ORF">E5982_02350</name>
    <name evidence="11" type="ORF">FHR31_000079</name>
</gene>
<evidence type="ECO:0000256" key="9">
    <source>
        <dbReference type="SAM" id="MobiDB-lite"/>
    </source>
</evidence>
<evidence type="ECO:0000313" key="14">
    <source>
        <dbReference type="Proteomes" id="UP000530850"/>
    </source>
</evidence>
<dbReference type="OrthoDB" id="9783920at2"/>
<evidence type="ECO:0000313" key="13">
    <source>
        <dbReference type="Proteomes" id="UP000309454"/>
    </source>
</evidence>
<dbReference type="GO" id="GO:0005886">
    <property type="term" value="C:plasma membrane"/>
    <property type="evidence" value="ECO:0007669"/>
    <property type="project" value="UniProtKB-SubCell"/>
</dbReference>
<keyword evidence="4" id="KW-1003">Cell membrane</keyword>
<dbReference type="EMBL" id="SSTM01000001">
    <property type="protein sequence ID" value="TJW12459.1"/>
    <property type="molecule type" value="Genomic_DNA"/>
</dbReference>
<keyword evidence="5 10" id="KW-0812">Transmembrane</keyword>
<evidence type="ECO:0000313" key="11">
    <source>
        <dbReference type="EMBL" id="MBB3170299.1"/>
    </source>
</evidence>
<comment type="caution">
    <text evidence="12">The sequence shown here is derived from an EMBL/GenBank/DDBJ whole genome shotgun (WGS) entry which is preliminary data.</text>
</comment>
<dbReference type="NCBIfam" id="TIGR00796">
    <property type="entry name" value="livcs"/>
    <property type="match status" value="1"/>
</dbReference>
<feature type="region of interest" description="Disordered" evidence="9">
    <location>
        <begin position="495"/>
        <end position="541"/>
    </location>
</feature>
<feature type="transmembrane region" description="Helical" evidence="10">
    <location>
        <begin position="12"/>
        <end position="29"/>
    </location>
</feature>
<dbReference type="EMBL" id="JACHYA010000001">
    <property type="protein sequence ID" value="MBB3170299.1"/>
    <property type="molecule type" value="Genomic_DNA"/>
</dbReference>
<evidence type="ECO:0000256" key="10">
    <source>
        <dbReference type="SAM" id="Phobius"/>
    </source>
</evidence>
<dbReference type="PANTHER" id="PTHR30588">
    <property type="entry name" value="BRANCHED-CHAIN AMINO ACID TRANSPORT SYSTEM 2 CARRIER PROTEIN"/>
    <property type="match status" value="1"/>
</dbReference>
<feature type="transmembrane region" description="Helical" evidence="10">
    <location>
        <begin position="149"/>
        <end position="170"/>
    </location>
</feature>
<sequence length="569" mass="58413">MVSTKSKWDFLVIGLALFAIFFGAGNLIFPPFLGMTAGDEWPVAFGCFVLIDVVITCLGLFALNRAGGSTAAIEGTLGRRAGLLINSAAVLCTGVIIASPRTAATTFEMTVIPLAGDAVGLLPFSLVFFAVVFALTIRQSKVVDIIGKILTPLLVAAIVVLVAVGIASPIGPIGTATSATVAQDGISAGYQAMDILCIAGFAVLLQDAVISHGHRSRRSQLPVVTKACLVAAVLLTLIYGGLTYLGATASLTLDPALSQAQLLVQITRTLLGGTGVLLLGVIVGLACLTTAIGLIGASAAFFERVTGGKLRYPVGVVIAITASILICNLGLTNIINLASPILAIICPPYMITVVLLLFIRHIHSTWVFKGAAGGALVASVAITLHTTFGVWGTIEALPLYSFGFAWLPPALAGALAGWMLSYAFGYQNDLVRDPLHQVAEEARTEEPCADVVSAEADADFGTDEAARQAETAPAPVAVGAAGSAGATVVAAGETAGNPAESAHGGGPENLGGHLPHHRAHHGSGHGHGTAPGHFPPSASPLRHRAEGAKFMVANPKRQSPHPGRHHRGL</sequence>
<evidence type="ECO:0000256" key="1">
    <source>
        <dbReference type="ARBA" id="ARBA00004651"/>
    </source>
</evidence>
<dbReference type="GO" id="GO:0005304">
    <property type="term" value="F:L-valine transmembrane transporter activity"/>
    <property type="evidence" value="ECO:0007669"/>
    <property type="project" value="TreeGrafter"/>
</dbReference>
<dbReference type="GO" id="GO:0015188">
    <property type="term" value="F:L-isoleucine transmembrane transporter activity"/>
    <property type="evidence" value="ECO:0007669"/>
    <property type="project" value="TreeGrafter"/>
</dbReference>
<evidence type="ECO:0000256" key="3">
    <source>
        <dbReference type="ARBA" id="ARBA00022448"/>
    </source>
</evidence>
<dbReference type="GO" id="GO:0015820">
    <property type="term" value="P:L-leucine transport"/>
    <property type="evidence" value="ECO:0007669"/>
    <property type="project" value="TreeGrafter"/>
</dbReference>
<feature type="transmembrane region" description="Helical" evidence="10">
    <location>
        <begin position="276"/>
        <end position="302"/>
    </location>
</feature>
<dbReference type="InterPro" id="IPR004685">
    <property type="entry name" value="Brnchd-chn_aa_trnsp_Livcs"/>
</dbReference>
<dbReference type="RefSeq" id="WP_123186200.1">
    <property type="nucleotide sequence ID" value="NZ_CANPEU010000009.1"/>
</dbReference>
<organism evidence="12 13">
    <name type="scientific">Parvibacter caecicola</name>
    <dbReference type="NCBI Taxonomy" id="747645"/>
    <lineage>
        <taxon>Bacteria</taxon>
        <taxon>Bacillati</taxon>
        <taxon>Actinomycetota</taxon>
        <taxon>Coriobacteriia</taxon>
        <taxon>Coriobacteriales</taxon>
        <taxon>Coriobacteriaceae</taxon>
        <taxon>Parvibacter</taxon>
    </lineage>
</organism>
<dbReference type="GO" id="GO:0015818">
    <property type="term" value="P:isoleucine transport"/>
    <property type="evidence" value="ECO:0007669"/>
    <property type="project" value="TreeGrafter"/>
</dbReference>
<evidence type="ECO:0000313" key="12">
    <source>
        <dbReference type="EMBL" id="TJW12459.1"/>
    </source>
</evidence>
<proteinExistence type="inferred from homology"/>
<accession>A0A3N0A8B9</accession>
<feature type="transmembrane region" description="Helical" evidence="10">
    <location>
        <begin position="223"/>
        <end position="247"/>
    </location>
</feature>